<keyword evidence="1" id="KW-1133">Transmembrane helix</keyword>
<dbReference type="InterPro" id="IPR050553">
    <property type="entry name" value="Thioredoxin_ResA/DsbE_sf"/>
</dbReference>
<organism evidence="4">
    <name type="scientific">Leptospira ellisii</name>
    <dbReference type="NCBI Taxonomy" id="2023197"/>
    <lineage>
        <taxon>Bacteria</taxon>
        <taxon>Pseudomonadati</taxon>
        <taxon>Spirochaetota</taxon>
        <taxon>Spirochaetia</taxon>
        <taxon>Leptospirales</taxon>
        <taxon>Leptospiraceae</taxon>
        <taxon>Leptospira</taxon>
    </lineage>
</organism>
<evidence type="ECO:0000313" key="5">
    <source>
        <dbReference type="Proteomes" id="UP000232122"/>
    </source>
</evidence>
<evidence type="ECO:0000313" key="4">
    <source>
        <dbReference type="EMBL" id="PJZ94519.1"/>
    </source>
</evidence>
<evidence type="ECO:0000259" key="2">
    <source>
        <dbReference type="PROSITE" id="PS51352"/>
    </source>
</evidence>
<dbReference type="InterPro" id="IPR012336">
    <property type="entry name" value="Thioredoxin-like_fold"/>
</dbReference>
<reference evidence="3" key="3">
    <citation type="submission" date="2023-10" db="EMBL/GenBank/DDBJ databases">
        <authorList>
            <person name="Picardeau M."/>
            <person name="Thibeaux R."/>
        </authorList>
    </citation>
    <scope>NUCLEOTIDE SEQUENCE</scope>
    <source>
        <strain evidence="3">ATI7-C-A5</strain>
    </source>
</reference>
<feature type="transmembrane region" description="Helical" evidence="1">
    <location>
        <begin position="12"/>
        <end position="30"/>
    </location>
</feature>
<reference evidence="4" key="1">
    <citation type="submission" date="2017-07" db="EMBL/GenBank/DDBJ databases">
        <title>Leptospira spp. isolated from tropical soils.</title>
        <authorList>
            <person name="Thibeaux R."/>
            <person name="Iraola G."/>
            <person name="Ferres I."/>
            <person name="Bierque E."/>
            <person name="Girault D."/>
            <person name="Soupe-Gilbert M.-E."/>
            <person name="Picardeau M."/>
            <person name="Goarant C."/>
        </authorList>
    </citation>
    <scope>NUCLEOTIDE SEQUENCE [LARGE SCALE GENOMIC DNA]</scope>
    <source>
        <strain evidence="4">ATI7-C-A5</strain>
    </source>
</reference>
<accession>A0A2N0BD82</accession>
<name>A0A2N0BD82_9LEPT</name>
<dbReference type="RefSeq" id="WP_100747052.1">
    <property type="nucleotide sequence ID" value="NZ_NPEF02000001.1"/>
</dbReference>
<dbReference type="OrthoDB" id="9809733at2"/>
<keyword evidence="5" id="KW-1185">Reference proteome</keyword>
<evidence type="ECO:0000313" key="3">
    <source>
        <dbReference type="EMBL" id="MDV6234362.1"/>
    </source>
</evidence>
<protein>
    <submittedName>
        <fullName evidence="4">Thiol-disulfide isomerase</fullName>
    </submittedName>
    <submittedName>
        <fullName evidence="3">Thioredoxin-like domain-containing protein</fullName>
    </submittedName>
</protein>
<dbReference type="SUPFAM" id="SSF52833">
    <property type="entry name" value="Thioredoxin-like"/>
    <property type="match status" value="1"/>
</dbReference>
<accession>A0A2N0BK99</accession>
<dbReference type="Pfam" id="PF13905">
    <property type="entry name" value="Thioredoxin_8"/>
    <property type="match status" value="1"/>
</dbReference>
<keyword evidence="1" id="KW-0472">Membrane</keyword>
<dbReference type="EMBL" id="NPEF01000012">
    <property type="protein sequence ID" value="PJZ94519.1"/>
    <property type="molecule type" value="Genomic_DNA"/>
</dbReference>
<comment type="caution">
    <text evidence="4">The sequence shown here is derived from an EMBL/GenBank/DDBJ whole genome shotgun (WGS) entry which is preliminary data.</text>
</comment>
<reference evidence="3 5" key="2">
    <citation type="journal article" date="2018" name="Microb. Genom.">
        <title>Deciphering the unexplored Leptospira diversity from soils uncovers genomic evolution to virulence.</title>
        <authorList>
            <person name="Thibeaux R."/>
            <person name="Iraola G."/>
            <person name="Ferres I."/>
            <person name="Bierque E."/>
            <person name="Girault D."/>
            <person name="Soupe-Gilbert M.E."/>
            <person name="Picardeau M."/>
            <person name="Goarant C."/>
        </authorList>
    </citation>
    <scope>NUCLEOTIDE SEQUENCE [LARGE SCALE GENOMIC DNA]</scope>
    <source>
        <strain evidence="3 5">ATI7-C-A5</strain>
    </source>
</reference>
<dbReference type="InterPro" id="IPR036249">
    <property type="entry name" value="Thioredoxin-like_sf"/>
</dbReference>
<dbReference type="EMBL" id="NPEF02000001">
    <property type="protein sequence ID" value="MDV6234362.1"/>
    <property type="molecule type" value="Genomic_DNA"/>
</dbReference>
<dbReference type="InterPro" id="IPR013766">
    <property type="entry name" value="Thioredoxin_domain"/>
</dbReference>
<dbReference type="PANTHER" id="PTHR42852">
    <property type="entry name" value="THIOL:DISULFIDE INTERCHANGE PROTEIN DSBE"/>
    <property type="match status" value="1"/>
</dbReference>
<feature type="transmembrane region" description="Helical" evidence="1">
    <location>
        <begin position="59"/>
        <end position="80"/>
    </location>
</feature>
<dbReference type="Gene3D" id="3.40.30.10">
    <property type="entry name" value="Glutaredoxin"/>
    <property type="match status" value="1"/>
</dbReference>
<proteinExistence type="predicted"/>
<sequence>MQEIFKKTGSVLVWILLFLGITISLSIFKASDLEPGLSLETLTPYQGKRFDSENKVSIVYFWATWCGVCSTNLPLVKWYADSLSNSPRFRFVSVEEGENPEELKRYVQERNLDFDVLVADVPLLREWKVGGYPSFFVLDRKGKIRFADSGMMNPISFFFRIWITAFFF</sequence>
<evidence type="ECO:0000256" key="1">
    <source>
        <dbReference type="SAM" id="Phobius"/>
    </source>
</evidence>
<dbReference type="GO" id="GO:0016853">
    <property type="term" value="F:isomerase activity"/>
    <property type="evidence" value="ECO:0007669"/>
    <property type="project" value="UniProtKB-KW"/>
</dbReference>
<feature type="domain" description="Thioredoxin" evidence="2">
    <location>
        <begin position="28"/>
        <end position="168"/>
    </location>
</feature>
<dbReference type="PANTHER" id="PTHR42852:SF17">
    <property type="entry name" value="THIOREDOXIN-LIKE PROTEIN HI_1115"/>
    <property type="match status" value="1"/>
</dbReference>
<dbReference type="PROSITE" id="PS51352">
    <property type="entry name" value="THIOREDOXIN_2"/>
    <property type="match status" value="1"/>
</dbReference>
<dbReference type="Proteomes" id="UP000232122">
    <property type="component" value="Unassembled WGS sequence"/>
</dbReference>
<keyword evidence="1" id="KW-0812">Transmembrane</keyword>
<keyword evidence="4" id="KW-0413">Isomerase</keyword>
<gene>
    <name evidence="3" type="ORF">CH379_001800</name>
    <name evidence="4" type="ORF">CH379_02200</name>
</gene>
<dbReference type="AlphaFoldDB" id="A0A2N0BD82"/>